<dbReference type="Gene3D" id="2.170.150.10">
    <property type="entry name" value="Metal Binding Protein, Guanine Nucleotide Exchange Factor, Chain A"/>
    <property type="match status" value="1"/>
</dbReference>
<dbReference type="PANTHER" id="PTHR13276:SF0">
    <property type="entry name" value="GUANINE NUCLEOTIDE EXCHANGE FACTOR MSS4"/>
    <property type="match status" value="1"/>
</dbReference>
<dbReference type="SUPFAM" id="SSF51316">
    <property type="entry name" value="Mss4-like"/>
    <property type="match status" value="1"/>
</dbReference>
<evidence type="ECO:0000313" key="4">
    <source>
        <dbReference type="EMBL" id="KXN66916.1"/>
    </source>
</evidence>
<evidence type="ECO:0000256" key="2">
    <source>
        <dbReference type="ARBA" id="ARBA00022658"/>
    </source>
</evidence>
<keyword evidence="5" id="KW-1185">Reference proteome</keyword>
<proteinExistence type="predicted"/>
<keyword evidence="3" id="KW-0653">Protein transport</keyword>
<dbReference type="GO" id="GO:0007264">
    <property type="term" value="P:small GTPase-mediated signal transduction"/>
    <property type="evidence" value="ECO:0007669"/>
    <property type="project" value="InterPro"/>
</dbReference>
<keyword evidence="2" id="KW-0344">Guanine-nucleotide releasing factor</keyword>
<dbReference type="PANTHER" id="PTHR13276">
    <property type="entry name" value="GUANINE NUCLEOTIDE EXCHANGE FACTOR MSS4"/>
    <property type="match status" value="1"/>
</dbReference>
<dbReference type="GO" id="GO:0008270">
    <property type="term" value="F:zinc ion binding"/>
    <property type="evidence" value="ECO:0007669"/>
    <property type="project" value="TreeGrafter"/>
</dbReference>
<keyword evidence="1" id="KW-0813">Transport</keyword>
<dbReference type="OrthoDB" id="30840at2759"/>
<dbReference type="GO" id="GO:0005085">
    <property type="term" value="F:guanyl-nucleotide exchange factor activity"/>
    <property type="evidence" value="ECO:0007669"/>
    <property type="project" value="UniProtKB-KW"/>
</dbReference>
<dbReference type="AlphaFoldDB" id="A0A137NVW7"/>
<dbReference type="InterPro" id="IPR011323">
    <property type="entry name" value="Mss4/transl-control_tumour"/>
</dbReference>
<protein>
    <recommendedName>
        <fullName evidence="6">Mss4-like protein</fullName>
    </recommendedName>
</protein>
<dbReference type="GO" id="GO:0005829">
    <property type="term" value="C:cytosol"/>
    <property type="evidence" value="ECO:0007669"/>
    <property type="project" value="TreeGrafter"/>
</dbReference>
<dbReference type="Pfam" id="PF04421">
    <property type="entry name" value="Mss4"/>
    <property type="match status" value="1"/>
</dbReference>
<dbReference type="Proteomes" id="UP000070444">
    <property type="component" value="Unassembled WGS sequence"/>
</dbReference>
<evidence type="ECO:0000256" key="3">
    <source>
        <dbReference type="ARBA" id="ARBA00022927"/>
    </source>
</evidence>
<sequence>MSSTDSSKIESLQVKYYCKPNNCRSTILNKSVGQFKLIKLPNNWPTNIPVNTNENGEVTAVEVASMMDFDNVGVSKPIEGQSAEYRLLTCADCDQGPIGYLIYPKGPAFLFSDLCKIVE</sequence>
<dbReference type="InterPro" id="IPR011057">
    <property type="entry name" value="Mss4-like_sf"/>
</dbReference>
<evidence type="ECO:0000256" key="1">
    <source>
        <dbReference type="ARBA" id="ARBA00022448"/>
    </source>
</evidence>
<evidence type="ECO:0008006" key="6">
    <source>
        <dbReference type="Google" id="ProtNLM"/>
    </source>
</evidence>
<organism evidence="4 5">
    <name type="scientific">Conidiobolus coronatus (strain ATCC 28846 / CBS 209.66 / NRRL 28638)</name>
    <name type="common">Delacroixia coronata</name>
    <dbReference type="NCBI Taxonomy" id="796925"/>
    <lineage>
        <taxon>Eukaryota</taxon>
        <taxon>Fungi</taxon>
        <taxon>Fungi incertae sedis</taxon>
        <taxon>Zoopagomycota</taxon>
        <taxon>Entomophthoromycotina</taxon>
        <taxon>Entomophthoromycetes</taxon>
        <taxon>Entomophthorales</taxon>
        <taxon>Ancylistaceae</taxon>
        <taxon>Conidiobolus</taxon>
    </lineage>
</organism>
<evidence type="ECO:0000313" key="5">
    <source>
        <dbReference type="Proteomes" id="UP000070444"/>
    </source>
</evidence>
<gene>
    <name evidence="4" type="ORF">CONCODRAFT_19952</name>
</gene>
<dbReference type="GO" id="GO:0006892">
    <property type="term" value="P:post-Golgi vesicle-mediated transport"/>
    <property type="evidence" value="ECO:0007669"/>
    <property type="project" value="TreeGrafter"/>
</dbReference>
<dbReference type="GO" id="GO:0015031">
    <property type="term" value="P:protein transport"/>
    <property type="evidence" value="ECO:0007669"/>
    <property type="project" value="UniProtKB-KW"/>
</dbReference>
<dbReference type="EMBL" id="KQ964676">
    <property type="protein sequence ID" value="KXN66916.1"/>
    <property type="molecule type" value="Genomic_DNA"/>
</dbReference>
<dbReference type="GO" id="GO:0016020">
    <property type="term" value="C:membrane"/>
    <property type="evidence" value="ECO:0007669"/>
    <property type="project" value="TreeGrafter"/>
</dbReference>
<dbReference type="PROSITE" id="PS51796">
    <property type="entry name" value="MSS4"/>
    <property type="match status" value="1"/>
</dbReference>
<name>A0A137NVW7_CONC2</name>
<accession>A0A137NVW7</accession>
<dbReference type="InterPro" id="IPR007515">
    <property type="entry name" value="Mss4"/>
</dbReference>
<reference evidence="4 5" key="1">
    <citation type="journal article" date="2015" name="Genome Biol. Evol.">
        <title>Phylogenomic analyses indicate that early fungi evolved digesting cell walls of algal ancestors of land plants.</title>
        <authorList>
            <person name="Chang Y."/>
            <person name="Wang S."/>
            <person name="Sekimoto S."/>
            <person name="Aerts A.L."/>
            <person name="Choi C."/>
            <person name="Clum A."/>
            <person name="LaButti K.M."/>
            <person name="Lindquist E.A."/>
            <person name="Yee Ngan C."/>
            <person name="Ohm R.A."/>
            <person name="Salamov A.A."/>
            <person name="Grigoriev I.V."/>
            <person name="Spatafora J.W."/>
            <person name="Berbee M.L."/>
        </authorList>
    </citation>
    <scope>NUCLEOTIDE SEQUENCE [LARGE SCALE GENOMIC DNA]</scope>
    <source>
        <strain evidence="4 5">NRRL 28638</strain>
    </source>
</reference>